<dbReference type="Gene3D" id="3.30.450.180">
    <property type="match status" value="1"/>
</dbReference>
<proteinExistence type="predicted"/>
<keyword evidence="3" id="KW-1185">Reference proteome</keyword>
<dbReference type="Pfam" id="PF13560">
    <property type="entry name" value="HTH_31"/>
    <property type="match status" value="1"/>
</dbReference>
<dbReference type="InterPro" id="IPR001387">
    <property type="entry name" value="Cro/C1-type_HTH"/>
</dbReference>
<dbReference type="GO" id="GO:0003677">
    <property type="term" value="F:DNA binding"/>
    <property type="evidence" value="ECO:0007669"/>
    <property type="project" value="InterPro"/>
</dbReference>
<dbReference type="PROSITE" id="PS50943">
    <property type="entry name" value="HTH_CROC1"/>
    <property type="match status" value="1"/>
</dbReference>
<name>A0A846XZD1_9NOCA</name>
<dbReference type="SMART" id="SM00530">
    <property type="entry name" value="HTH_XRE"/>
    <property type="match status" value="1"/>
</dbReference>
<dbReference type="CDD" id="cd00093">
    <property type="entry name" value="HTH_XRE"/>
    <property type="match status" value="1"/>
</dbReference>
<dbReference type="Pfam" id="PF17765">
    <property type="entry name" value="MLTR_LBD"/>
    <property type="match status" value="1"/>
</dbReference>
<protein>
    <submittedName>
        <fullName evidence="2">Helix-turn-helix transcriptional regulator</fullName>
    </submittedName>
</protein>
<dbReference type="InterPro" id="IPR041413">
    <property type="entry name" value="MLTR_LBD"/>
</dbReference>
<dbReference type="AlphaFoldDB" id="A0A846XZD1"/>
<reference evidence="2 3" key="1">
    <citation type="submission" date="2020-04" db="EMBL/GenBank/DDBJ databases">
        <title>MicrobeNet Type strains.</title>
        <authorList>
            <person name="Nicholson A.C."/>
        </authorList>
    </citation>
    <scope>NUCLEOTIDE SEQUENCE [LARGE SCALE GENOMIC DNA]</scope>
    <source>
        <strain evidence="2 3">JCM 12354</strain>
    </source>
</reference>
<feature type="domain" description="HTH cro/C1-type" evidence="1">
    <location>
        <begin position="24"/>
        <end position="78"/>
    </location>
</feature>
<organism evidence="2 3">
    <name type="scientific">Nocardia vermiculata</name>
    <dbReference type="NCBI Taxonomy" id="257274"/>
    <lineage>
        <taxon>Bacteria</taxon>
        <taxon>Bacillati</taxon>
        <taxon>Actinomycetota</taxon>
        <taxon>Actinomycetes</taxon>
        <taxon>Mycobacteriales</taxon>
        <taxon>Nocardiaceae</taxon>
        <taxon>Nocardia</taxon>
    </lineage>
</organism>
<dbReference type="PANTHER" id="PTHR35010:SF4">
    <property type="entry name" value="BLL5781 PROTEIN"/>
    <property type="match status" value="1"/>
</dbReference>
<dbReference type="Gene3D" id="1.10.260.40">
    <property type="entry name" value="lambda repressor-like DNA-binding domains"/>
    <property type="match status" value="1"/>
</dbReference>
<dbReference type="Proteomes" id="UP000565711">
    <property type="component" value="Unassembled WGS sequence"/>
</dbReference>
<sequence>MAHGRPLCHGGTVTSTVQPVGEILRSWRRRRGRSQLDLSLATGVSARHVSRMETGLAQPSRAMIERICTALEVPLRERNRAHLAAGFAPQHTERAPSDLGAVTVALESLLHAHEPYPAVAIDVCWDVVAANAAMHRFLGLIPEAVAGPPLNMLRATLHPDGLLAHLRNPEQWRANALRRVRRQLDRTADPRLRDLLTELRSYPGSDTDREPPVAEEIVVPMRMTIDGADLALLYTVTVFGAPCDITVDEIAIETFLPADDATRELLVTMAATAAATSPAAGSIVSLSPAT</sequence>
<evidence type="ECO:0000259" key="1">
    <source>
        <dbReference type="PROSITE" id="PS50943"/>
    </source>
</evidence>
<dbReference type="PANTHER" id="PTHR35010">
    <property type="entry name" value="BLL4672 PROTEIN-RELATED"/>
    <property type="match status" value="1"/>
</dbReference>
<dbReference type="EMBL" id="JAAXOP010000009">
    <property type="protein sequence ID" value="NKY51967.1"/>
    <property type="molecule type" value="Genomic_DNA"/>
</dbReference>
<accession>A0A846XZD1</accession>
<gene>
    <name evidence="2" type="ORF">HGA08_17245</name>
</gene>
<evidence type="ECO:0000313" key="3">
    <source>
        <dbReference type="Proteomes" id="UP000565711"/>
    </source>
</evidence>
<evidence type="ECO:0000313" key="2">
    <source>
        <dbReference type="EMBL" id="NKY51967.1"/>
    </source>
</evidence>
<dbReference type="SUPFAM" id="SSF47413">
    <property type="entry name" value="lambda repressor-like DNA-binding domains"/>
    <property type="match status" value="1"/>
</dbReference>
<dbReference type="InterPro" id="IPR010982">
    <property type="entry name" value="Lambda_DNA-bd_dom_sf"/>
</dbReference>
<comment type="caution">
    <text evidence="2">The sequence shown here is derived from an EMBL/GenBank/DDBJ whole genome shotgun (WGS) entry which is preliminary data.</text>
</comment>